<gene>
    <name evidence="7" type="ORF">ACFSUN_13115</name>
</gene>
<feature type="compositionally biased region" description="Acidic residues" evidence="4">
    <location>
        <begin position="35"/>
        <end position="54"/>
    </location>
</feature>
<evidence type="ECO:0000256" key="1">
    <source>
        <dbReference type="ARBA" id="ARBA00010457"/>
    </source>
</evidence>
<sequence>MTKKTVLVLVTAIVFLLVACNNEEEGQEQGANDEANNEETENNETDELESATDEEEVLVSLKDADGNVVATATLIQENSSVNIQLEGDGFSPGEHGFHIHETGACEAPTFESAGGHFNPHGNDHGTESQDGPHAGDLPNIEVAEDGTVDTEVTAEMVTLEKGQENSVYKDGGTALVIHAGADDYESQPSGDAGDRIACGVIDG</sequence>
<reference evidence="8" key="1">
    <citation type="journal article" date="2019" name="Int. J. Syst. Evol. Microbiol.">
        <title>The Global Catalogue of Microorganisms (GCM) 10K type strain sequencing project: providing services to taxonomists for standard genome sequencing and annotation.</title>
        <authorList>
            <consortium name="The Broad Institute Genomics Platform"/>
            <consortium name="The Broad Institute Genome Sequencing Center for Infectious Disease"/>
            <person name="Wu L."/>
            <person name="Ma J."/>
        </authorList>
    </citation>
    <scope>NUCLEOTIDE SEQUENCE [LARGE SCALE GENOMIC DNA]</scope>
    <source>
        <strain evidence="8">TISTR 1858</strain>
    </source>
</reference>
<comment type="cofactor">
    <cofactor evidence="3">
        <name>Cu cation</name>
        <dbReference type="ChEBI" id="CHEBI:23378"/>
    </cofactor>
    <text evidence="3">Binds 1 copper ion per subunit.</text>
</comment>
<dbReference type="InterPro" id="IPR018152">
    <property type="entry name" value="SOD_Cu/Zn_BS"/>
</dbReference>
<keyword evidence="5" id="KW-0732">Signal</keyword>
<evidence type="ECO:0000313" key="7">
    <source>
        <dbReference type="EMBL" id="MFD2629720.1"/>
    </source>
</evidence>
<evidence type="ECO:0000256" key="4">
    <source>
        <dbReference type="SAM" id="MobiDB-lite"/>
    </source>
</evidence>
<comment type="similarity">
    <text evidence="1 3">Belongs to the Cu-Zn superoxide dismutase family.</text>
</comment>
<dbReference type="PANTHER" id="PTHR10003">
    <property type="entry name" value="SUPEROXIDE DISMUTASE CU-ZN -RELATED"/>
    <property type="match status" value="1"/>
</dbReference>
<evidence type="ECO:0000256" key="2">
    <source>
        <dbReference type="ARBA" id="ARBA00024900"/>
    </source>
</evidence>
<dbReference type="PRINTS" id="PR00068">
    <property type="entry name" value="CUZNDISMTASE"/>
</dbReference>
<comment type="catalytic activity">
    <reaction evidence="3">
        <text>2 superoxide + 2 H(+) = H2O2 + O2</text>
        <dbReference type="Rhea" id="RHEA:20696"/>
        <dbReference type="ChEBI" id="CHEBI:15378"/>
        <dbReference type="ChEBI" id="CHEBI:15379"/>
        <dbReference type="ChEBI" id="CHEBI:16240"/>
        <dbReference type="ChEBI" id="CHEBI:18421"/>
        <dbReference type="EC" id="1.15.1.1"/>
    </reaction>
</comment>
<dbReference type="EMBL" id="JBHUMX010000040">
    <property type="protein sequence ID" value="MFD2629720.1"/>
    <property type="molecule type" value="Genomic_DNA"/>
</dbReference>
<comment type="function">
    <text evidence="2">Destroys radicals which are normally produced within the cells and which are toxic to biological systems. May play a role in favoring mycobacterial survival in phagocytes.</text>
</comment>
<evidence type="ECO:0000313" key="8">
    <source>
        <dbReference type="Proteomes" id="UP001597451"/>
    </source>
</evidence>
<feature type="chain" id="PRO_5046755172" description="Superoxide dismutase [Cu-Zn]" evidence="5">
    <location>
        <begin position="20"/>
        <end position="203"/>
    </location>
</feature>
<comment type="cofactor">
    <cofactor evidence="3">
        <name>Zn(2+)</name>
        <dbReference type="ChEBI" id="CHEBI:29105"/>
    </cofactor>
    <text evidence="3">Binds 1 zinc ion per subunit.</text>
</comment>
<dbReference type="InterPro" id="IPR036423">
    <property type="entry name" value="SOD-like_Cu/Zn_dom_sf"/>
</dbReference>
<feature type="signal peptide" evidence="5">
    <location>
        <begin position="1"/>
        <end position="19"/>
    </location>
</feature>
<feature type="region of interest" description="Disordered" evidence="4">
    <location>
        <begin position="25"/>
        <end position="54"/>
    </location>
</feature>
<organism evidence="7 8">
    <name type="scientific">Oceanobacillus kapialis</name>
    <dbReference type="NCBI Taxonomy" id="481353"/>
    <lineage>
        <taxon>Bacteria</taxon>
        <taxon>Bacillati</taxon>
        <taxon>Bacillota</taxon>
        <taxon>Bacilli</taxon>
        <taxon>Bacillales</taxon>
        <taxon>Bacillaceae</taxon>
        <taxon>Oceanobacillus</taxon>
    </lineage>
</organism>
<dbReference type="Proteomes" id="UP001597451">
    <property type="component" value="Unassembled WGS sequence"/>
</dbReference>
<keyword evidence="3" id="KW-0560">Oxidoreductase</keyword>
<evidence type="ECO:0000256" key="3">
    <source>
        <dbReference type="RuleBase" id="RU000393"/>
    </source>
</evidence>
<name>A0ABW5Q2U6_9BACI</name>
<dbReference type="EC" id="1.15.1.1" evidence="3"/>
<keyword evidence="3" id="KW-0186">Copper</keyword>
<feature type="domain" description="Superoxide dismutase copper/zinc binding" evidence="6">
    <location>
        <begin position="70"/>
        <end position="201"/>
    </location>
</feature>
<dbReference type="PROSITE" id="PS00332">
    <property type="entry name" value="SOD_CU_ZN_2"/>
    <property type="match status" value="1"/>
</dbReference>
<keyword evidence="3" id="KW-0479">Metal-binding</keyword>
<dbReference type="InterPro" id="IPR001424">
    <property type="entry name" value="SOD_Cu_Zn_dom"/>
</dbReference>
<dbReference type="CDD" id="cd00305">
    <property type="entry name" value="Cu-Zn_Superoxide_Dismutase"/>
    <property type="match status" value="1"/>
</dbReference>
<dbReference type="SUPFAM" id="SSF49329">
    <property type="entry name" value="Cu,Zn superoxide dismutase-like"/>
    <property type="match status" value="1"/>
</dbReference>
<evidence type="ECO:0000256" key="5">
    <source>
        <dbReference type="SAM" id="SignalP"/>
    </source>
</evidence>
<dbReference type="Gene3D" id="2.60.40.200">
    <property type="entry name" value="Superoxide dismutase, copper/zinc binding domain"/>
    <property type="match status" value="1"/>
</dbReference>
<proteinExistence type="inferred from homology"/>
<dbReference type="InterPro" id="IPR024134">
    <property type="entry name" value="SOD_Cu/Zn_/chaperone"/>
</dbReference>
<protein>
    <recommendedName>
        <fullName evidence="3">Superoxide dismutase [Cu-Zn]</fullName>
        <ecNumber evidence="3">1.15.1.1</ecNumber>
    </recommendedName>
</protein>
<keyword evidence="8" id="KW-1185">Reference proteome</keyword>
<dbReference type="RefSeq" id="WP_379562510.1">
    <property type="nucleotide sequence ID" value="NZ_JBHUMX010000040.1"/>
</dbReference>
<accession>A0ABW5Q2U6</accession>
<dbReference type="PROSITE" id="PS51257">
    <property type="entry name" value="PROKAR_LIPOPROTEIN"/>
    <property type="match status" value="1"/>
</dbReference>
<comment type="caution">
    <text evidence="7">The sequence shown here is derived from an EMBL/GenBank/DDBJ whole genome shotgun (WGS) entry which is preliminary data.</text>
</comment>
<dbReference type="Pfam" id="PF00080">
    <property type="entry name" value="Sod_Cu"/>
    <property type="match status" value="1"/>
</dbReference>
<keyword evidence="3" id="KW-0862">Zinc</keyword>
<evidence type="ECO:0000259" key="6">
    <source>
        <dbReference type="Pfam" id="PF00080"/>
    </source>
</evidence>